<protein>
    <recommendedName>
        <fullName evidence="4">DUF4386 domain-containing protein</fullName>
    </recommendedName>
</protein>
<gene>
    <name evidence="2" type="ORF">ATO12_02630</name>
</gene>
<feature type="transmembrane region" description="Helical" evidence="1">
    <location>
        <begin position="143"/>
        <end position="162"/>
    </location>
</feature>
<name>A0A023C0C1_9FLAO</name>
<keyword evidence="1" id="KW-1133">Transmembrane helix</keyword>
<feature type="transmembrane region" description="Helical" evidence="1">
    <location>
        <begin position="61"/>
        <end position="78"/>
    </location>
</feature>
<dbReference type="EMBL" id="AQRA01000001">
    <property type="protein sequence ID" value="EZH75705.1"/>
    <property type="molecule type" value="Genomic_DNA"/>
</dbReference>
<organism evidence="2 3">
    <name type="scientific">Aquimarina atlantica</name>
    <dbReference type="NCBI Taxonomy" id="1317122"/>
    <lineage>
        <taxon>Bacteria</taxon>
        <taxon>Pseudomonadati</taxon>
        <taxon>Bacteroidota</taxon>
        <taxon>Flavobacteriia</taxon>
        <taxon>Flavobacteriales</taxon>
        <taxon>Flavobacteriaceae</taxon>
        <taxon>Aquimarina</taxon>
    </lineage>
</organism>
<proteinExistence type="predicted"/>
<feature type="transmembrane region" description="Helical" evidence="1">
    <location>
        <begin position="174"/>
        <end position="192"/>
    </location>
</feature>
<dbReference type="Pfam" id="PF14329">
    <property type="entry name" value="DUF4386"/>
    <property type="match status" value="1"/>
</dbReference>
<keyword evidence="1" id="KW-0812">Transmembrane</keyword>
<dbReference type="AlphaFoldDB" id="A0A023C0C1"/>
<evidence type="ECO:0000313" key="3">
    <source>
        <dbReference type="Proteomes" id="UP000023541"/>
    </source>
</evidence>
<dbReference type="Proteomes" id="UP000023541">
    <property type="component" value="Unassembled WGS sequence"/>
</dbReference>
<evidence type="ECO:0000256" key="1">
    <source>
        <dbReference type="SAM" id="Phobius"/>
    </source>
</evidence>
<keyword evidence="1" id="KW-0472">Membrane</keyword>
<evidence type="ECO:0008006" key="4">
    <source>
        <dbReference type="Google" id="ProtNLM"/>
    </source>
</evidence>
<accession>A0A023C0C1</accession>
<comment type="caution">
    <text evidence="2">The sequence shown here is derived from an EMBL/GenBank/DDBJ whole genome shotgun (WGS) entry which is preliminary data.</text>
</comment>
<sequence>MDLKKNTGRLAGLLLLGLILTGIFAEFFVRQKLYVPNDPSATTQNIIENEWLFRLGFVSDLVMSTLFFFYAYVLYCIFKHVNKNIALLLLLCVVISVAMLCQNALYQFSALEILSNKSYSETFNGNQLQALSMFFQNIHTKGYFVNQIFYGLYLFPLGYLVFRSGLVPRIIGVFLMLGCIGDLVSFLDYFLFPNHESAFINNITIPADIGEFSMCLWLLTMGIRSIDSPKVAINYFNRNLDLKK</sequence>
<dbReference type="OrthoDB" id="1160166at2"/>
<reference evidence="2 3" key="1">
    <citation type="submission" date="2014-04" db="EMBL/GenBank/DDBJ databases">
        <title>Aquimarina sp. 22II-S11-z7 Genome Sequencing.</title>
        <authorList>
            <person name="Lai Q."/>
        </authorList>
    </citation>
    <scope>NUCLEOTIDE SEQUENCE [LARGE SCALE GENOMIC DNA]</scope>
    <source>
        <strain evidence="2 3">22II-S11-z7</strain>
    </source>
</reference>
<dbReference type="eggNOG" id="ENOG502ZF5I">
    <property type="taxonomic scope" value="Bacteria"/>
</dbReference>
<feature type="transmembrane region" description="Helical" evidence="1">
    <location>
        <begin position="85"/>
        <end position="106"/>
    </location>
</feature>
<keyword evidence="3" id="KW-1185">Reference proteome</keyword>
<dbReference type="STRING" id="1317122.ATO12_02630"/>
<dbReference type="RefSeq" id="WP_034238352.1">
    <property type="nucleotide sequence ID" value="NZ_AQRA01000001.1"/>
</dbReference>
<evidence type="ECO:0000313" key="2">
    <source>
        <dbReference type="EMBL" id="EZH75705.1"/>
    </source>
</evidence>
<dbReference type="InterPro" id="IPR025495">
    <property type="entry name" value="DUF4386"/>
</dbReference>